<comment type="caution">
    <text evidence="1">The sequence shown here is derived from an EMBL/GenBank/DDBJ whole genome shotgun (WGS) entry which is preliminary data.</text>
</comment>
<keyword evidence="2" id="KW-1185">Reference proteome</keyword>
<reference evidence="2" key="1">
    <citation type="submission" date="2023-01" db="EMBL/GenBank/DDBJ databases">
        <title>Key to firefly adult light organ development and bioluminescence: homeobox transcription factors regulate luciferase expression and transportation to peroxisome.</title>
        <authorList>
            <person name="Fu X."/>
        </authorList>
    </citation>
    <scope>NUCLEOTIDE SEQUENCE [LARGE SCALE GENOMIC DNA]</scope>
</reference>
<evidence type="ECO:0000313" key="2">
    <source>
        <dbReference type="Proteomes" id="UP001353858"/>
    </source>
</evidence>
<dbReference type="PANTHER" id="PTHR37162:SF10">
    <property type="entry name" value="DUF4371 DOMAIN-CONTAINING PROTEIN"/>
    <property type="match status" value="1"/>
</dbReference>
<evidence type="ECO:0000313" key="1">
    <source>
        <dbReference type="EMBL" id="KAK4875643.1"/>
    </source>
</evidence>
<gene>
    <name evidence="1" type="ORF">RN001_012065</name>
</gene>
<protein>
    <submittedName>
        <fullName evidence="1">Uncharacterized protein</fullName>
    </submittedName>
</protein>
<sequence length="306" mass="35136">MPKRKCWFNITLQHKYQFIKQRNENTDVTCEKCRTDFSFGHGGASEIKKHLKSEKHRLSDQAAASSTSILTFFERTDSPTSKDLDIAAAKCAWACHTMQHNYSFCSNDCSSHLIKQKFRCVRTKSQAIIVNLLSPMATDKLKEQFRETHSITLLTDASNHGSIKLFLVMIRYFLPYEGVKVKVLEFREQPGETSDIIVDYLKEVLSCNDLIGIGCRARIVHNEIKTAADCLPLDFECIIVKIYSFFYIYSVQVEALKEFCDSTDTEYHKLLGYSKTTWLALMSALESSKNVSTFEKLFSKHQQMPK</sequence>
<dbReference type="Proteomes" id="UP001353858">
    <property type="component" value="Unassembled WGS sequence"/>
</dbReference>
<proteinExistence type="predicted"/>
<name>A0AAN7QEI0_9COLE</name>
<accession>A0AAN7QEI0</accession>
<dbReference type="PANTHER" id="PTHR37162">
    <property type="entry name" value="HAT FAMILY DIMERISATION DOMAINCONTAINING PROTEIN-RELATED"/>
    <property type="match status" value="1"/>
</dbReference>
<dbReference type="AlphaFoldDB" id="A0AAN7QEI0"/>
<organism evidence="1 2">
    <name type="scientific">Aquatica leii</name>
    <dbReference type="NCBI Taxonomy" id="1421715"/>
    <lineage>
        <taxon>Eukaryota</taxon>
        <taxon>Metazoa</taxon>
        <taxon>Ecdysozoa</taxon>
        <taxon>Arthropoda</taxon>
        <taxon>Hexapoda</taxon>
        <taxon>Insecta</taxon>
        <taxon>Pterygota</taxon>
        <taxon>Neoptera</taxon>
        <taxon>Endopterygota</taxon>
        <taxon>Coleoptera</taxon>
        <taxon>Polyphaga</taxon>
        <taxon>Elateriformia</taxon>
        <taxon>Elateroidea</taxon>
        <taxon>Lampyridae</taxon>
        <taxon>Luciolinae</taxon>
        <taxon>Aquatica</taxon>
    </lineage>
</organism>
<dbReference type="EMBL" id="JARPUR010000005">
    <property type="protein sequence ID" value="KAK4875643.1"/>
    <property type="molecule type" value="Genomic_DNA"/>
</dbReference>